<protein>
    <submittedName>
        <fullName evidence="1">Uncharacterized protein</fullName>
    </submittedName>
</protein>
<keyword evidence="2" id="KW-1185">Reference proteome</keyword>
<evidence type="ECO:0000313" key="1">
    <source>
        <dbReference type="EMBL" id="KAL3571232.1"/>
    </source>
</evidence>
<gene>
    <name evidence="1" type="ORF">D5086_028481</name>
</gene>
<sequence length="448" mass="50482">MAVAYPQTDNSSSTTQIPLIYEDQGDEAHLSKSLNHLGTFLRVFGFCQYSFLSLILSWLSFLLLGIALPAVMIEYLSHCTDCKKYQISSFEIQVLVFQSLAATISLACISHNLRKYGIRKFLFVDRFHGHMAQYRDEYVKKINGFFRLLAVWLLPFLVLKTIREAVRVIYAPHHSWGQSVGILIALVVSWTYSITIYLSGCALFNLVCNFQVIHFENYGKLLERDLDVTQYIEEHIRLTHYLSKISHRFRIFIVLELLVVTASQVVALFQTTWHSEIINLVNGGDFVISSIVELVGLIISLQAAAKITHRAQGTGSVAAKWHSLVTCASDDTSQVEIGTNSGSSEAANPSNLLHINYSESDLEAVDYVPVPTTAQLASYMSSYHKRQSFVMYLQANPGGFTVFGWRVDRTLINTIFFLEISLVLFVLGKTIASSDSFFYKTFLVTAKQ</sequence>
<evidence type="ECO:0000313" key="2">
    <source>
        <dbReference type="Proteomes" id="UP000309997"/>
    </source>
</evidence>
<reference evidence="1 2" key="1">
    <citation type="journal article" date="2024" name="Plant Biotechnol. J.">
        <title>Genome and CRISPR/Cas9 system of a widespread forest tree (Populus alba) in the world.</title>
        <authorList>
            <person name="Liu Y.J."/>
            <person name="Jiang P.F."/>
            <person name="Han X.M."/>
            <person name="Li X.Y."/>
            <person name="Wang H.M."/>
            <person name="Wang Y.J."/>
            <person name="Wang X.X."/>
            <person name="Zeng Q.Y."/>
        </authorList>
    </citation>
    <scope>NUCLEOTIDE SEQUENCE [LARGE SCALE GENOMIC DNA]</scope>
    <source>
        <strain evidence="2">cv. PAL-ZL1</strain>
    </source>
</reference>
<organism evidence="1 2">
    <name type="scientific">Populus alba</name>
    <name type="common">White poplar</name>
    <dbReference type="NCBI Taxonomy" id="43335"/>
    <lineage>
        <taxon>Eukaryota</taxon>
        <taxon>Viridiplantae</taxon>
        <taxon>Streptophyta</taxon>
        <taxon>Embryophyta</taxon>
        <taxon>Tracheophyta</taxon>
        <taxon>Spermatophyta</taxon>
        <taxon>Magnoliopsida</taxon>
        <taxon>eudicotyledons</taxon>
        <taxon>Gunneridae</taxon>
        <taxon>Pentapetalae</taxon>
        <taxon>rosids</taxon>
        <taxon>fabids</taxon>
        <taxon>Malpighiales</taxon>
        <taxon>Salicaceae</taxon>
        <taxon>Saliceae</taxon>
        <taxon>Populus</taxon>
    </lineage>
</organism>
<dbReference type="EMBL" id="RCHU02000015">
    <property type="protein sequence ID" value="KAL3571232.1"/>
    <property type="molecule type" value="Genomic_DNA"/>
</dbReference>
<comment type="caution">
    <text evidence="1">The sequence shown here is derived from an EMBL/GenBank/DDBJ whole genome shotgun (WGS) entry which is preliminary data.</text>
</comment>
<accession>A0ACC4AYS2</accession>
<dbReference type="Proteomes" id="UP000309997">
    <property type="component" value="Unassembled WGS sequence"/>
</dbReference>
<name>A0ACC4AYS2_POPAL</name>
<proteinExistence type="predicted"/>